<evidence type="ECO:0000259" key="13">
    <source>
        <dbReference type="PROSITE" id="PS50059"/>
    </source>
</evidence>
<dbReference type="PROSITE" id="PS50222">
    <property type="entry name" value="EF_HAND_2"/>
    <property type="match status" value="2"/>
</dbReference>
<protein>
    <recommendedName>
        <fullName evidence="2 10">peptidylprolyl isomerase</fullName>
        <ecNumber evidence="2 10">5.2.1.8</ecNumber>
    </recommendedName>
</protein>
<feature type="chain" id="PRO_5012508560" description="peptidylprolyl isomerase" evidence="12">
    <location>
        <begin position="21"/>
        <end position="218"/>
    </location>
</feature>
<keyword evidence="7 10" id="KW-0697">Rotamase</keyword>
<dbReference type="GO" id="GO:0003755">
    <property type="term" value="F:peptidyl-prolyl cis-trans isomerase activity"/>
    <property type="evidence" value="ECO:0007669"/>
    <property type="project" value="UniProtKB-KW"/>
</dbReference>
<evidence type="ECO:0000256" key="11">
    <source>
        <dbReference type="SAM" id="MobiDB-lite"/>
    </source>
</evidence>
<dbReference type="SUPFAM" id="SSF47473">
    <property type="entry name" value="EF-hand"/>
    <property type="match status" value="1"/>
</dbReference>
<reference evidence="15 16" key="1">
    <citation type="submission" date="2017-03" db="EMBL/GenBank/DDBJ databases">
        <title>Genome Survey of Euroglyphus maynei.</title>
        <authorList>
            <person name="Arlian L.G."/>
            <person name="Morgan M.S."/>
            <person name="Rider S.D."/>
        </authorList>
    </citation>
    <scope>NUCLEOTIDE SEQUENCE [LARGE SCALE GENOMIC DNA]</scope>
    <source>
        <strain evidence="15">Arlian Lab</strain>
        <tissue evidence="15">Whole body</tissue>
    </source>
</reference>
<dbReference type="AlphaFoldDB" id="A0A1Y3ARP6"/>
<evidence type="ECO:0000256" key="10">
    <source>
        <dbReference type="PROSITE-ProRule" id="PRU00277"/>
    </source>
</evidence>
<dbReference type="InterPro" id="IPR011992">
    <property type="entry name" value="EF-hand-dom_pair"/>
</dbReference>
<dbReference type="PANTHER" id="PTHR46222:SF3">
    <property type="entry name" value="PEPTIDYLPROLYL ISOMERASE"/>
    <property type="match status" value="1"/>
</dbReference>
<dbReference type="Gene3D" id="1.10.238.10">
    <property type="entry name" value="EF-hand"/>
    <property type="match status" value="1"/>
</dbReference>
<evidence type="ECO:0000313" key="16">
    <source>
        <dbReference type="Proteomes" id="UP000194236"/>
    </source>
</evidence>
<feature type="domain" description="EF-hand" evidence="14">
    <location>
        <begin position="185"/>
        <end position="218"/>
    </location>
</feature>
<evidence type="ECO:0000256" key="12">
    <source>
        <dbReference type="SAM" id="SignalP"/>
    </source>
</evidence>
<dbReference type="OrthoDB" id="1902587at2759"/>
<dbReference type="Gene3D" id="3.10.50.40">
    <property type="match status" value="1"/>
</dbReference>
<dbReference type="SMART" id="SM00054">
    <property type="entry name" value="EFh"/>
    <property type="match status" value="2"/>
</dbReference>
<dbReference type="EC" id="5.2.1.8" evidence="2 10"/>
<evidence type="ECO:0000256" key="4">
    <source>
        <dbReference type="ARBA" id="ARBA00022737"/>
    </source>
</evidence>
<organism evidence="15 16">
    <name type="scientific">Euroglyphus maynei</name>
    <name type="common">Mayne's house dust mite</name>
    <dbReference type="NCBI Taxonomy" id="6958"/>
    <lineage>
        <taxon>Eukaryota</taxon>
        <taxon>Metazoa</taxon>
        <taxon>Ecdysozoa</taxon>
        <taxon>Arthropoda</taxon>
        <taxon>Chelicerata</taxon>
        <taxon>Arachnida</taxon>
        <taxon>Acari</taxon>
        <taxon>Acariformes</taxon>
        <taxon>Sarcoptiformes</taxon>
        <taxon>Astigmata</taxon>
        <taxon>Psoroptidia</taxon>
        <taxon>Analgoidea</taxon>
        <taxon>Pyroglyphidae</taxon>
        <taxon>Pyroglyphinae</taxon>
        <taxon>Euroglyphus</taxon>
    </lineage>
</organism>
<dbReference type="Pfam" id="PF00254">
    <property type="entry name" value="FKBP_C"/>
    <property type="match status" value="1"/>
</dbReference>
<dbReference type="InterPro" id="IPR001179">
    <property type="entry name" value="PPIase_FKBP_dom"/>
</dbReference>
<dbReference type="Pfam" id="PF13499">
    <property type="entry name" value="EF-hand_7"/>
    <property type="match status" value="1"/>
</dbReference>
<proteinExistence type="predicted"/>
<keyword evidence="16" id="KW-1185">Reference proteome</keyword>
<keyword evidence="9 10" id="KW-0413">Isomerase</keyword>
<dbReference type="GO" id="GO:0005783">
    <property type="term" value="C:endoplasmic reticulum"/>
    <property type="evidence" value="ECO:0007669"/>
    <property type="project" value="UniProtKB-ARBA"/>
</dbReference>
<evidence type="ECO:0000256" key="2">
    <source>
        <dbReference type="ARBA" id="ARBA00013194"/>
    </source>
</evidence>
<dbReference type="EMBL" id="MUJZ01062397">
    <property type="protein sequence ID" value="OTF71140.1"/>
    <property type="molecule type" value="Genomic_DNA"/>
</dbReference>
<evidence type="ECO:0000256" key="8">
    <source>
        <dbReference type="ARBA" id="ARBA00023180"/>
    </source>
</evidence>
<dbReference type="InterPro" id="IPR052273">
    <property type="entry name" value="PPIase_FKBP"/>
</dbReference>
<sequence length="218" mass="24294">MNSLLKNFFAILLIIGMVIADNNGDDVTELKIETLVKPDKCERSAAKGDMLSMHYKGTLQSGVEFDSSYTRGEPFKFQLGVGQVIKGWDEGLMGVCPGERRKLTIPSHLGYGDIGAGELIPPKSTLLFEVECLTIEDGPAPVNIFKEIDLNNDNQLSREELSDYLKKQVPEGATGGDHHHHEMPDQDKLVEDIFQHEDRDKNGFISHDEFSGPKHDEL</sequence>
<feature type="domain" description="PPIase FKBP-type" evidence="13">
    <location>
        <begin position="48"/>
        <end position="136"/>
    </location>
</feature>
<evidence type="ECO:0000313" key="15">
    <source>
        <dbReference type="EMBL" id="OTF71140.1"/>
    </source>
</evidence>
<accession>A0A1Y3ARP6</accession>
<dbReference type="PROSITE" id="PS50059">
    <property type="entry name" value="FKBP_PPIASE"/>
    <property type="match status" value="1"/>
</dbReference>
<evidence type="ECO:0000256" key="7">
    <source>
        <dbReference type="ARBA" id="ARBA00023110"/>
    </source>
</evidence>
<name>A0A1Y3ARP6_EURMA</name>
<feature type="compositionally biased region" description="Basic and acidic residues" evidence="11">
    <location>
        <begin position="176"/>
        <end position="195"/>
    </location>
</feature>
<evidence type="ECO:0000256" key="6">
    <source>
        <dbReference type="ARBA" id="ARBA00022837"/>
    </source>
</evidence>
<evidence type="ECO:0000256" key="5">
    <source>
        <dbReference type="ARBA" id="ARBA00022824"/>
    </source>
</evidence>
<dbReference type="InterPro" id="IPR018247">
    <property type="entry name" value="EF_Hand_1_Ca_BS"/>
</dbReference>
<feature type="signal peptide" evidence="12">
    <location>
        <begin position="1"/>
        <end position="20"/>
    </location>
</feature>
<comment type="catalytic activity">
    <reaction evidence="1 10">
        <text>[protein]-peptidylproline (omega=180) = [protein]-peptidylproline (omega=0)</text>
        <dbReference type="Rhea" id="RHEA:16237"/>
        <dbReference type="Rhea" id="RHEA-COMP:10747"/>
        <dbReference type="Rhea" id="RHEA-COMP:10748"/>
        <dbReference type="ChEBI" id="CHEBI:83833"/>
        <dbReference type="ChEBI" id="CHEBI:83834"/>
        <dbReference type="EC" id="5.2.1.8"/>
    </reaction>
</comment>
<evidence type="ECO:0000256" key="3">
    <source>
        <dbReference type="ARBA" id="ARBA00022729"/>
    </source>
</evidence>
<dbReference type="CDD" id="cd00051">
    <property type="entry name" value="EFh"/>
    <property type="match status" value="1"/>
</dbReference>
<comment type="caution">
    <text evidence="15">The sequence shown here is derived from an EMBL/GenBank/DDBJ whole genome shotgun (WGS) entry which is preliminary data.</text>
</comment>
<dbReference type="PANTHER" id="PTHR46222">
    <property type="entry name" value="PEPTIDYL-PROLYL CIS-TRANS ISOMERASE FKBP7/14"/>
    <property type="match status" value="1"/>
</dbReference>
<evidence type="ECO:0000256" key="9">
    <source>
        <dbReference type="ARBA" id="ARBA00023235"/>
    </source>
</evidence>
<dbReference type="SUPFAM" id="SSF54534">
    <property type="entry name" value="FKBP-like"/>
    <property type="match status" value="1"/>
</dbReference>
<keyword evidence="8" id="KW-0325">Glycoprotein</keyword>
<dbReference type="Proteomes" id="UP000194236">
    <property type="component" value="Unassembled WGS sequence"/>
</dbReference>
<keyword evidence="6" id="KW-0106">Calcium</keyword>
<evidence type="ECO:0000256" key="1">
    <source>
        <dbReference type="ARBA" id="ARBA00000971"/>
    </source>
</evidence>
<keyword evidence="4" id="KW-0677">Repeat</keyword>
<feature type="region of interest" description="Disordered" evidence="11">
    <location>
        <begin position="169"/>
        <end position="195"/>
    </location>
</feature>
<dbReference type="PROSITE" id="PS00018">
    <property type="entry name" value="EF_HAND_1"/>
    <property type="match status" value="2"/>
</dbReference>
<feature type="domain" description="EF-hand" evidence="14">
    <location>
        <begin position="143"/>
        <end position="171"/>
    </location>
</feature>
<evidence type="ECO:0000259" key="14">
    <source>
        <dbReference type="PROSITE" id="PS50222"/>
    </source>
</evidence>
<keyword evidence="5" id="KW-0256">Endoplasmic reticulum</keyword>
<dbReference type="InterPro" id="IPR002048">
    <property type="entry name" value="EF_hand_dom"/>
</dbReference>
<dbReference type="InterPro" id="IPR046357">
    <property type="entry name" value="PPIase_dom_sf"/>
</dbReference>
<dbReference type="FunFam" id="3.10.50.40:FF:000006">
    <property type="entry name" value="Peptidyl-prolyl cis-trans isomerase"/>
    <property type="match status" value="1"/>
</dbReference>
<dbReference type="GO" id="GO:0005509">
    <property type="term" value="F:calcium ion binding"/>
    <property type="evidence" value="ECO:0007669"/>
    <property type="project" value="InterPro"/>
</dbReference>
<gene>
    <name evidence="15" type="ORF">BLA29_010467</name>
</gene>
<keyword evidence="3 12" id="KW-0732">Signal</keyword>